<accession>A0A4C1SY16</accession>
<feature type="compositionally biased region" description="Low complexity" evidence="1">
    <location>
        <begin position="265"/>
        <end position="284"/>
    </location>
</feature>
<comment type="caution">
    <text evidence="2">The sequence shown here is derived from an EMBL/GenBank/DDBJ whole genome shotgun (WGS) entry which is preliminary data.</text>
</comment>
<gene>
    <name evidence="2" type="ORF">EVAR_92730_1</name>
</gene>
<sequence length="324" mass="35406">MGAAADARSVAGDVGERLVHLLGDGLRLALVSRRRPGVASVTVGSLVPPISLSKIILPRSSRTILGDGALRVRYTQRAYSDLRVWYKNACGVLTRLPQFCSASGKIAGIQTDIFHSIIKKDAPPQQNACEQSQRHPERMGRAAGAATHALPPLTLYCILRRVINLRTHGPHTRAGSRVREVMDALRARVLPFGCLILMYNLESEYKMIMCGFVNRSRRVRRGRHSLRMSSTNAVSRSSPMSLYFSFSATSSSEQRTPSMDADGVSGSRRGACNSGGAARARSSAPVERPVRRKHCPTLHQSRERPPCPRSARLLTHANLSSAFA</sequence>
<name>A0A4C1SY16_EUMVA</name>
<dbReference type="Proteomes" id="UP000299102">
    <property type="component" value="Unassembled WGS sequence"/>
</dbReference>
<feature type="region of interest" description="Disordered" evidence="1">
    <location>
        <begin position="252"/>
        <end position="310"/>
    </location>
</feature>
<reference evidence="2 3" key="1">
    <citation type="journal article" date="2019" name="Commun. Biol.">
        <title>The bagworm genome reveals a unique fibroin gene that provides high tensile strength.</title>
        <authorList>
            <person name="Kono N."/>
            <person name="Nakamura H."/>
            <person name="Ohtoshi R."/>
            <person name="Tomita M."/>
            <person name="Numata K."/>
            <person name="Arakawa K."/>
        </authorList>
    </citation>
    <scope>NUCLEOTIDE SEQUENCE [LARGE SCALE GENOMIC DNA]</scope>
</reference>
<proteinExistence type="predicted"/>
<dbReference type="EMBL" id="BGZK01000023">
    <property type="protein sequence ID" value="GBP06815.1"/>
    <property type="molecule type" value="Genomic_DNA"/>
</dbReference>
<protein>
    <submittedName>
        <fullName evidence="2">Uncharacterized protein</fullName>
    </submittedName>
</protein>
<evidence type="ECO:0000256" key="1">
    <source>
        <dbReference type="SAM" id="MobiDB-lite"/>
    </source>
</evidence>
<organism evidence="2 3">
    <name type="scientific">Eumeta variegata</name>
    <name type="common">Bagworm moth</name>
    <name type="synonym">Eumeta japonica</name>
    <dbReference type="NCBI Taxonomy" id="151549"/>
    <lineage>
        <taxon>Eukaryota</taxon>
        <taxon>Metazoa</taxon>
        <taxon>Ecdysozoa</taxon>
        <taxon>Arthropoda</taxon>
        <taxon>Hexapoda</taxon>
        <taxon>Insecta</taxon>
        <taxon>Pterygota</taxon>
        <taxon>Neoptera</taxon>
        <taxon>Endopterygota</taxon>
        <taxon>Lepidoptera</taxon>
        <taxon>Glossata</taxon>
        <taxon>Ditrysia</taxon>
        <taxon>Tineoidea</taxon>
        <taxon>Psychidae</taxon>
        <taxon>Oiketicinae</taxon>
        <taxon>Eumeta</taxon>
    </lineage>
</organism>
<evidence type="ECO:0000313" key="3">
    <source>
        <dbReference type="Proteomes" id="UP000299102"/>
    </source>
</evidence>
<evidence type="ECO:0000313" key="2">
    <source>
        <dbReference type="EMBL" id="GBP06815.1"/>
    </source>
</evidence>
<keyword evidence="3" id="KW-1185">Reference proteome</keyword>
<dbReference type="AlphaFoldDB" id="A0A4C1SY16"/>